<dbReference type="GO" id="GO:0004674">
    <property type="term" value="F:protein serine/threonine kinase activity"/>
    <property type="evidence" value="ECO:0007669"/>
    <property type="project" value="TreeGrafter"/>
</dbReference>
<dbReference type="RefSeq" id="XP_013416696.1">
    <property type="nucleotide sequence ID" value="XM_013561242.1"/>
</dbReference>
<evidence type="ECO:0000256" key="4">
    <source>
        <dbReference type="SAM" id="MobiDB-lite"/>
    </source>
</evidence>
<evidence type="ECO:0000259" key="5">
    <source>
        <dbReference type="PROSITE" id="PS50234"/>
    </source>
</evidence>
<dbReference type="KEGG" id="lak:106178172"/>
<comment type="subcellular location">
    <subcellularLocation>
        <location evidence="1">Secreted</location>
    </subcellularLocation>
</comment>
<evidence type="ECO:0000313" key="6">
    <source>
        <dbReference type="Proteomes" id="UP000085678"/>
    </source>
</evidence>
<keyword evidence="2" id="KW-0964">Secreted</keyword>
<evidence type="ECO:0000256" key="1">
    <source>
        <dbReference type="ARBA" id="ARBA00004613"/>
    </source>
</evidence>
<evidence type="ECO:0000256" key="2">
    <source>
        <dbReference type="ARBA" id="ARBA00022525"/>
    </source>
</evidence>
<organism evidence="6 7">
    <name type="scientific">Lingula anatina</name>
    <name type="common">Brachiopod</name>
    <name type="synonym">Lingula unguis</name>
    <dbReference type="NCBI Taxonomy" id="7574"/>
    <lineage>
        <taxon>Eukaryota</taxon>
        <taxon>Metazoa</taxon>
        <taxon>Spiralia</taxon>
        <taxon>Lophotrochozoa</taxon>
        <taxon>Brachiopoda</taxon>
        <taxon>Linguliformea</taxon>
        <taxon>Lingulata</taxon>
        <taxon>Lingulida</taxon>
        <taxon>Linguloidea</taxon>
        <taxon>Lingulidae</taxon>
        <taxon>Lingula</taxon>
    </lineage>
</organism>
<dbReference type="Proteomes" id="UP000085678">
    <property type="component" value="Unplaced"/>
</dbReference>
<dbReference type="PROSITE" id="PS50234">
    <property type="entry name" value="VWFA"/>
    <property type="match status" value="1"/>
</dbReference>
<dbReference type="InParanoid" id="A0A1S3K358"/>
<name>A0A1S3K358_LINAN</name>
<sequence length="401" mass="43737">MYKWMKNILPGGCGKMETDATADNTKQTNPPEQAKHESNILDLAFAMDCTGSMGSYIKQAQQNIRKIVEDIVAAEKADVHLALVEYRDHPPEDTSFVTKVQDFTPSVSVMKKCLDACSAQGGGDTPEAVADALHQVLKLSWREEATKICVFIADAPPHGLSTSKFSDHFPKGCPDGLDPMEITHQIAEKGITIYTVGCEPAVNQCKDFFMAVAHTTGGQYVPLRNAALLAQVIIGGAQEEVTLQRHLAEVNEEVLQEAQGMEELDDEEVATKVHQKLLSKGAKTKKLMRNQAALPEASGVAKKMSAFKNMAEVQATYDSEVAVTAAPEFEVKRSVFGGKMKKKSKKPMPMSVDSPPPPMAMAMSSALDHYEVSEGNIDYAQTKRLVSKSMAQNKIKKASKF</sequence>
<keyword evidence="6" id="KW-1185">Reference proteome</keyword>
<dbReference type="PANTHER" id="PTHR47763">
    <property type="entry name" value="ALPHA-PROTEIN KINASE VWKA"/>
    <property type="match status" value="1"/>
</dbReference>
<dbReference type="Gene3D" id="3.40.50.410">
    <property type="entry name" value="von Willebrand factor, type A domain"/>
    <property type="match status" value="1"/>
</dbReference>
<dbReference type="Pfam" id="PF25106">
    <property type="entry name" value="VWA_4"/>
    <property type="match status" value="1"/>
</dbReference>
<gene>
    <name evidence="7" type="primary">LOC106178172</name>
</gene>
<dbReference type="PANTHER" id="PTHR47763:SF1">
    <property type="entry name" value="DUF659 DOMAIN-CONTAINING PROTEIN"/>
    <property type="match status" value="1"/>
</dbReference>
<evidence type="ECO:0000256" key="3">
    <source>
        <dbReference type="ARBA" id="ARBA00022729"/>
    </source>
</evidence>
<proteinExistence type="predicted"/>
<dbReference type="InterPro" id="IPR002035">
    <property type="entry name" value="VWF_A"/>
</dbReference>
<dbReference type="GeneID" id="106178172"/>
<feature type="compositionally biased region" description="Polar residues" evidence="4">
    <location>
        <begin position="21"/>
        <end position="31"/>
    </location>
</feature>
<dbReference type="InterPro" id="IPR052969">
    <property type="entry name" value="Thr-specific_kinase-like"/>
</dbReference>
<reference evidence="7" key="1">
    <citation type="submission" date="2025-08" db="UniProtKB">
        <authorList>
            <consortium name="RefSeq"/>
        </authorList>
    </citation>
    <scope>IDENTIFICATION</scope>
    <source>
        <tissue evidence="7">Gonads</tissue>
    </source>
</reference>
<evidence type="ECO:0000313" key="7">
    <source>
        <dbReference type="RefSeq" id="XP_013416696.1"/>
    </source>
</evidence>
<dbReference type="OrthoDB" id="301415at2759"/>
<dbReference type="SMART" id="SM00327">
    <property type="entry name" value="VWA"/>
    <property type="match status" value="1"/>
</dbReference>
<dbReference type="GO" id="GO:0005737">
    <property type="term" value="C:cytoplasm"/>
    <property type="evidence" value="ECO:0007669"/>
    <property type="project" value="TreeGrafter"/>
</dbReference>
<feature type="domain" description="VWFA" evidence="5">
    <location>
        <begin position="42"/>
        <end position="241"/>
    </location>
</feature>
<dbReference type="InterPro" id="IPR056861">
    <property type="entry name" value="HMCN1-like_VWA"/>
</dbReference>
<dbReference type="SUPFAM" id="SSF53300">
    <property type="entry name" value="vWA-like"/>
    <property type="match status" value="1"/>
</dbReference>
<accession>A0A1S3K358</accession>
<keyword evidence="3" id="KW-0732">Signal</keyword>
<feature type="region of interest" description="Disordered" evidence="4">
    <location>
        <begin position="15"/>
        <end position="34"/>
    </location>
</feature>
<protein>
    <submittedName>
        <fullName evidence="7">Uncharacterized protein LOC106178172 isoform X1</fullName>
    </submittedName>
</protein>
<dbReference type="InterPro" id="IPR036465">
    <property type="entry name" value="vWFA_dom_sf"/>
</dbReference>
<dbReference type="AlphaFoldDB" id="A0A1S3K358"/>